<dbReference type="AlphaFoldDB" id="A0A835YWL2"/>
<dbReference type="CDD" id="cd00084">
    <property type="entry name" value="HMG-box_SF"/>
    <property type="match status" value="1"/>
</dbReference>
<dbReference type="InterPro" id="IPR054414">
    <property type="entry name" value="Ccdc124/Oxs1_C"/>
</dbReference>
<reference evidence="3" key="1">
    <citation type="submission" date="2021-02" db="EMBL/GenBank/DDBJ databases">
        <title>First Annotated Genome of the Yellow-green Alga Tribonema minus.</title>
        <authorList>
            <person name="Mahan K.M."/>
        </authorList>
    </citation>
    <scope>NUCLEOTIDE SEQUENCE</scope>
    <source>
        <strain evidence="3">UTEX B ZZ1240</strain>
    </source>
</reference>
<evidence type="ECO:0000259" key="2">
    <source>
        <dbReference type="Pfam" id="PF06244"/>
    </source>
</evidence>
<gene>
    <name evidence="3" type="ORF">JKP88DRAFT_215282</name>
</gene>
<dbReference type="Pfam" id="PF06244">
    <property type="entry name" value="Ccdc124"/>
    <property type="match status" value="1"/>
</dbReference>
<evidence type="ECO:0000256" key="1">
    <source>
        <dbReference type="SAM" id="MobiDB-lite"/>
    </source>
</evidence>
<dbReference type="OrthoDB" id="667577at2759"/>
<dbReference type="EMBL" id="JAFCMP010000334">
    <property type="protein sequence ID" value="KAG5181402.1"/>
    <property type="molecule type" value="Genomic_DNA"/>
</dbReference>
<feature type="compositionally biased region" description="Basic residues" evidence="1">
    <location>
        <begin position="8"/>
        <end position="19"/>
    </location>
</feature>
<dbReference type="SUPFAM" id="SSF47095">
    <property type="entry name" value="HMG-box"/>
    <property type="match status" value="1"/>
</dbReference>
<organism evidence="3 4">
    <name type="scientific">Tribonema minus</name>
    <dbReference type="NCBI Taxonomy" id="303371"/>
    <lineage>
        <taxon>Eukaryota</taxon>
        <taxon>Sar</taxon>
        <taxon>Stramenopiles</taxon>
        <taxon>Ochrophyta</taxon>
        <taxon>PX clade</taxon>
        <taxon>Xanthophyceae</taxon>
        <taxon>Tribonematales</taxon>
        <taxon>Tribonemataceae</taxon>
        <taxon>Tribonema</taxon>
    </lineage>
</organism>
<dbReference type="Gene3D" id="1.10.30.10">
    <property type="entry name" value="High mobility group box domain"/>
    <property type="match status" value="1"/>
</dbReference>
<protein>
    <recommendedName>
        <fullName evidence="2">Coiled-coil domain-containing protein</fullName>
    </recommendedName>
</protein>
<proteinExistence type="predicted"/>
<evidence type="ECO:0000313" key="4">
    <source>
        <dbReference type="Proteomes" id="UP000664859"/>
    </source>
</evidence>
<evidence type="ECO:0000313" key="3">
    <source>
        <dbReference type="EMBL" id="KAG5181402.1"/>
    </source>
</evidence>
<accession>A0A835YWL2</accession>
<dbReference type="Proteomes" id="UP000664859">
    <property type="component" value="Unassembled WGS sequence"/>
</dbReference>
<dbReference type="InterPro" id="IPR036910">
    <property type="entry name" value="HMG_box_dom_sf"/>
</dbReference>
<comment type="caution">
    <text evidence="3">The sequence shown here is derived from an EMBL/GenBank/DDBJ whole genome shotgun (WGS) entry which is preliminary data.</text>
</comment>
<feature type="domain" description="Coiled-coil" evidence="2">
    <location>
        <begin position="20"/>
        <end position="64"/>
    </location>
</feature>
<name>A0A835YWL2_9STRA</name>
<sequence>MAKDTKAAPKKAGKGKGGKKLSAYTTFMKTELAKLKTEKPDLPQSEKFKLVASRWKTSKENPKNA</sequence>
<keyword evidence="4" id="KW-1185">Reference proteome</keyword>
<feature type="region of interest" description="Disordered" evidence="1">
    <location>
        <begin position="1"/>
        <end position="20"/>
    </location>
</feature>